<dbReference type="STRING" id="7757.ENSPMAP00000001043"/>
<keyword evidence="4 14" id="KW-0812">Transmembrane</keyword>
<protein>
    <submittedName>
        <fullName evidence="16">Fatty acid 2-hydroxylase</fullName>
    </submittedName>
</protein>
<keyword evidence="10" id="KW-0560">Oxidoreductase</keyword>
<feature type="transmembrane region" description="Helical" evidence="14">
    <location>
        <begin position="141"/>
        <end position="159"/>
    </location>
</feature>
<accession>S4R763</accession>
<comment type="subcellular location">
    <subcellularLocation>
        <location evidence="2">Endoplasmic reticulum membrane</location>
        <topology evidence="2">Multi-pass membrane protein</topology>
    </subcellularLocation>
</comment>
<keyword evidence="7" id="KW-0276">Fatty acid metabolism</keyword>
<feature type="transmembrane region" description="Helical" evidence="14">
    <location>
        <begin position="109"/>
        <end position="129"/>
    </location>
</feature>
<dbReference type="PANTHER" id="PTHR12863:SF1">
    <property type="entry name" value="FATTY ACID 2-HYDROXYLASE"/>
    <property type="match status" value="1"/>
</dbReference>
<name>S4R763_PETMA</name>
<evidence type="ECO:0000256" key="1">
    <source>
        <dbReference type="ARBA" id="ARBA00001947"/>
    </source>
</evidence>
<evidence type="ECO:0000256" key="6">
    <source>
        <dbReference type="ARBA" id="ARBA00022824"/>
    </source>
</evidence>
<evidence type="ECO:0000256" key="12">
    <source>
        <dbReference type="ARBA" id="ARBA00023136"/>
    </source>
</evidence>
<keyword evidence="11" id="KW-0443">Lipid metabolism</keyword>
<dbReference type="AlphaFoldDB" id="S4R763"/>
<evidence type="ECO:0000256" key="10">
    <source>
        <dbReference type="ARBA" id="ARBA00023002"/>
    </source>
</evidence>
<dbReference type="Ensembl" id="ENSPMAT00000001047.1">
    <property type="protein sequence ID" value="ENSPMAP00000001043.1"/>
    <property type="gene ID" value="ENSPMAG00000000945.1"/>
</dbReference>
<evidence type="ECO:0000256" key="9">
    <source>
        <dbReference type="ARBA" id="ARBA00022989"/>
    </source>
</evidence>
<dbReference type="HOGENOM" id="CLU_034756_2_0_1"/>
<evidence type="ECO:0000256" key="3">
    <source>
        <dbReference type="ARBA" id="ARBA00022516"/>
    </source>
</evidence>
<reference evidence="16" key="1">
    <citation type="submission" date="2025-08" db="UniProtKB">
        <authorList>
            <consortium name="Ensembl"/>
        </authorList>
    </citation>
    <scope>IDENTIFICATION</scope>
</reference>
<feature type="domain" description="Fatty acid hydroxylase" evidence="15">
    <location>
        <begin position="121"/>
        <end position="262"/>
    </location>
</feature>
<dbReference type="PANTHER" id="PTHR12863">
    <property type="entry name" value="FATTY ACID HYDROXYLASE"/>
    <property type="match status" value="1"/>
</dbReference>
<keyword evidence="8" id="KW-0862">Zinc</keyword>
<evidence type="ECO:0000256" key="11">
    <source>
        <dbReference type="ARBA" id="ARBA00023098"/>
    </source>
</evidence>
<keyword evidence="9 14" id="KW-1133">Transmembrane helix</keyword>
<dbReference type="Pfam" id="PF04116">
    <property type="entry name" value="FA_hydroxylase"/>
    <property type="match status" value="1"/>
</dbReference>
<evidence type="ECO:0000256" key="4">
    <source>
        <dbReference type="ARBA" id="ARBA00022692"/>
    </source>
</evidence>
<dbReference type="GO" id="GO:0005506">
    <property type="term" value="F:iron ion binding"/>
    <property type="evidence" value="ECO:0007669"/>
    <property type="project" value="InterPro"/>
</dbReference>
<keyword evidence="5" id="KW-0479">Metal-binding</keyword>
<dbReference type="GeneTree" id="ENSGT00390000002142"/>
<organism evidence="16">
    <name type="scientific">Petromyzon marinus</name>
    <name type="common">Sea lamprey</name>
    <dbReference type="NCBI Taxonomy" id="7757"/>
    <lineage>
        <taxon>Eukaryota</taxon>
        <taxon>Metazoa</taxon>
        <taxon>Chordata</taxon>
        <taxon>Craniata</taxon>
        <taxon>Vertebrata</taxon>
        <taxon>Cyclostomata</taxon>
        <taxon>Hyperoartia</taxon>
        <taxon>Petromyzontiformes</taxon>
        <taxon>Petromyzontidae</taxon>
        <taxon>Petromyzon</taxon>
    </lineage>
</organism>
<comment type="cofactor">
    <cofactor evidence="1">
        <name>Zn(2+)</name>
        <dbReference type="ChEBI" id="CHEBI:29105"/>
    </cofactor>
</comment>
<feature type="transmembrane region" description="Helical" evidence="14">
    <location>
        <begin position="201"/>
        <end position="219"/>
    </location>
</feature>
<keyword evidence="12 14" id="KW-0472">Membrane</keyword>
<proteinExistence type="predicted"/>
<feature type="transmembrane region" description="Helical" evidence="14">
    <location>
        <begin position="171"/>
        <end position="189"/>
    </location>
</feature>
<dbReference type="OMA" id="WTIIEYV"/>
<evidence type="ECO:0000256" key="14">
    <source>
        <dbReference type="SAM" id="Phobius"/>
    </source>
</evidence>
<keyword evidence="6" id="KW-0256">Endoplasmic reticulum</keyword>
<reference evidence="16" key="2">
    <citation type="submission" date="2025-09" db="UniProtKB">
        <authorList>
            <consortium name="Ensembl"/>
        </authorList>
    </citation>
    <scope>IDENTIFICATION</scope>
</reference>
<keyword evidence="13" id="KW-0275">Fatty acid biosynthesis</keyword>
<dbReference type="InterPro" id="IPR006694">
    <property type="entry name" value="Fatty_acid_hydroxylase"/>
</dbReference>
<feature type="transmembrane region" description="Helical" evidence="14">
    <location>
        <begin position="68"/>
        <end position="88"/>
    </location>
</feature>
<evidence type="ECO:0000256" key="8">
    <source>
        <dbReference type="ARBA" id="ARBA00022833"/>
    </source>
</evidence>
<evidence type="ECO:0000256" key="5">
    <source>
        <dbReference type="ARBA" id="ARBA00022723"/>
    </source>
</evidence>
<evidence type="ECO:0000259" key="15">
    <source>
        <dbReference type="Pfam" id="PF04116"/>
    </source>
</evidence>
<dbReference type="GO" id="GO:0080132">
    <property type="term" value="F:fatty acid 2-hydroxylase activity"/>
    <property type="evidence" value="ECO:0007669"/>
    <property type="project" value="InterPro"/>
</dbReference>
<dbReference type="InterPro" id="IPR014430">
    <property type="entry name" value="Scs7"/>
</dbReference>
<evidence type="ECO:0000256" key="2">
    <source>
        <dbReference type="ARBA" id="ARBA00004477"/>
    </source>
</evidence>
<keyword evidence="3" id="KW-0444">Lipid biosynthesis</keyword>
<evidence type="ECO:0000313" key="16">
    <source>
        <dbReference type="Ensembl" id="ENSPMAP00000001043.1"/>
    </source>
</evidence>
<evidence type="ECO:0000256" key="13">
    <source>
        <dbReference type="ARBA" id="ARBA00023160"/>
    </source>
</evidence>
<dbReference type="GO" id="GO:0006633">
    <property type="term" value="P:fatty acid biosynthetic process"/>
    <property type="evidence" value="ECO:0007669"/>
    <property type="project" value="UniProtKB-KW"/>
</dbReference>
<sequence>SSVDRRQDTEELMYKTVSTDNDLVDWSKALLWQVGHLGDKYNEWVHQPVDRRIRLFESDFLEFWSKTAWYVIPLVWIPIIVYMGLSSYRGLQGNQIRVFTTFTASDGGVNVSPDWFACLFTFGFFMWSLVEYSLHRFLFHLTPPAHSYLLITLHFLLHGQHHKSPFDGSRLVFPPVAAFFFVAPFYSWMLTMLPNAVTGSLMAGGISGYVIYDLMHYYLHYGAPSRGSYLYSLKAYHIKHHFEHQALGFGISSKLWDYPFRTLIPEETFEKS</sequence>
<evidence type="ECO:0000256" key="7">
    <source>
        <dbReference type="ARBA" id="ARBA00022832"/>
    </source>
</evidence>
<dbReference type="GO" id="GO:0005789">
    <property type="term" value="C:endoplasmic reticulum membrane"/>
    <property type="evidence" value="ECO:0007669"/>
    <property type="project" value="UniProtKB-SubCell"/>
</dbReference>